<proteinExistence type="predicted"/>
<evidence type="ECO:0000259" key="1">
    <source>
        <dbReference type="PROSITE" id="PS50943"/>
    </source>
</evidence>
<dbReference type="Proteomes" id="UP001165584">
    <property type="component" value="Unassembled WGS sequence"/>
</dbReference>
<dbReference type="SMART" id="SM00530">
    <property type="entry name" value="HTH_XRE"/>
    <property type="match status" value="1"/>
</dbReference>
<evidence type="ECO:0000313" key="3">
    <source>
        <dbReference type="Proteomes" id="UP001165584"/>
    </source>
</evidence>
<reference evidence="2" key="1">
    <citation type="submission" date="2022-08" db="EMBL/GenBank/DDBJ databases">
        <authorList>
            <person name="Deng Y."/>
            <person name="Han X.-F."/>
            <person name="Zhang Y.-Q."/>
        </authorList>
    </citation>
    <scope>NUCLEOTIDE SEQUENCE</scope>
    <source>
        <strain evidence="2">CPCC 205763</strain>
    </source>
</reference>
<feature type="domain" description="HTH cro/C1-type" evidence="1">
    <location>
        <begin position="46"/>
        <end position="100"/>
    </location>
</feature>
<dbReference type="SUPFAM" id="SSF47413">
    <property type="entry name" value="lambda repressor-like DNA-binding domains"/>
    <property type="match status" value="1"/>
</dbReference>
<gene>
    <name evidence="2" type="ORF">N1027_06470</name>
</gene>
<dbReference type="CDD" id="cd00093">
    <property type="entry name" value="HTH_XRE"/>
    <property type="match status" value="1"/>
</dbReference>
<dbReference type="PROSITE" id="PS50943">
    <property type="entry name" value="HTH_CROC1"/>
    <property type="match status" value="1"/>
</dbReference>
<dbReference type="Gene3D" id="1.10.260.40">
    <property type="entry name" value="lambda repressor-like DNA-binding domains"/>
    <property type="match status" value="1"/>
</dbReference>
<keyword evidence="3" id="KW-1185">Reference proteome</keyword>
<name>A0ABT2GNI0_9MICO</name>
<dbReference type="InterPro" id="IPR001387">
    <property type="entry name" value="Cro/C1-type_HTH"/>
</dbReference>
<protein>
    <submittedName>
        <fullName evidence="2">Helix-turn-helix domain-containing protein</fullName>
    </submittedName>
</protein>
<evidence type="ECO:0000313" key="2">
    <source>
        <dbReference type="EMBL" id="MCS5717777.1"/>
    </source>
</evidence>
<accession>A0ABT2GNI0</accession>
<dbReference type="Pfam" id="PF01381">
    <property type="entry name" value="HTH_3"/>
    <property type="match status" value="1"/>
</dbReference>
<dbReference type="RefSeq" id="WP_259506310.1">
    <property type="nucleotide sequence ID" value="NZ_JANLCM010000001.1"/>
</dbReference>
<dbReference type="EMBL" id="JANLCM010000001">
    <property type="protein sequence ID" value="MCS5717777.1"/>
    <property type="molecule type" value="Genomic_DNA"/>
</dbReference>
<comment type="caution">
    <text evidence="2">The sequence shown here is derived from an EMBL/GenBank/DDBJ whole genome shotgun (WGS) entry which is preliminary data.</text>
</comment>
<organism evidence="2 3">
    <name type="scientific">Herbiconiux aconitum</name>
    <dbReference type="NCBI Taxonomy" id="2970913"/>
    <lineage>
        <taxon>Bacteria</taxon>
        <taxon>Bacillati</taxon>
        <taxon>Actinomycetota</taxon>
        <taxon>Actinomycetes</taxon>
        <taxon>Micrococcales</taxon>
        <taxon>Microbacteriaceae</taxon>
        <taxon>Herbiconiux</taxon>
    </lineage>
</organism>
<sequence>MPTRPFREIRDAARSQWSDDARAVNDAAAAYFAAISEQQIAIGRQIAELRVLRKLNQKQLEDLSGINQSEISRIENGLGNPTEETLVRITTALGARVTLQPV</sequence>
<dbReference type="InterPro" id="IPR010982">
    <property type="entry name" value="Lambda_DNA-bd_dom_sf"/>
</dbReference>